<name>A0A3S0PD37_9GAMM</name>
<accession>A0A3S0PD37</accession>
<sequence length="386" mass="43790">MRKFHALFAGSGGLYDAIVPTSTQESALRAAKNKIRDHLLRGIEAASMDILGLPQKVSPRFKTQGSWAYRACVQPAQPTQEMDWDYGVYLPVDAWEDAATPRVAASAYFDLVERLLKELCEQEGWHPGKNKPRCIRVHVGQGAHIDVALYAAPKEKFLQVNDRHVEYADMQKAMDGALNRQLLAEAYEFEPEQDWDDFDDFMVATRDGTWERSDAEAIARWFRDQADTQGDQLRRCWRYLKAWRDMQWETNGPSSVLLMLAATRHFAKWPARDDRTLADVAYAIAEAVLHDYHEEGIDADHNFNRMDPKGRLDAHQRLTQLATTLRQAMTEPGLDKLAVLAALRGHFGARLPHREADIVDDHPADRIRATPAREVIAPKVNSSYAG</sequence>
<evidence type="ECO:0000256" key="6">
    <source>
        <dbReference type="ARBA" id="ARBA00022842"/>
    </source>
</evidence>
<evidence type="ECO:0000256" key="8">
    <source>
        <dbReference type="ARBA" id="ARBA00023118"/>
    </source>
</evidence>
<keyword evidence="9" id="KW-0342">GTP-binding</keyword>
<organism evidence="14 15">
    <name type="scientific">Dyella dinghuensis</name>
    <dbReference type="NCBI Taxonomy" id="1920169"/>
    <lineage>
        <taxon>Bacteria</taxon>
        <taxon>Pseudomonadati</taxon>
        <taxon>Pseudomonadota</taxon>
        <taxon>Gammaproteobacteria</taxon>
        <taxon>Lysobacterales</taxon>
        <taxon>Rhodanobacteraceae</taxon>
        <taxon>Dyella</taxon>
    </lineage>
</organism>
<reference evidence="14 15" key="1">
    <citation type="submission" date="2018-12" db="EMBL/GenBank/DDBJ databases">
        <title>Dyella dinghuensis sp. nov. DHOA06 and Dyella choica sp. nov. 4M-K27, isolated from forest soil.</title>
        <authorList>
            <person name="Qiu L.-H."/>
            <person name="Gao Z.-H."/>
        </authorList>
    </citation>
    <scope>NUCLEOTIDE SEQUENCE [LARGE SCALE GENOMIC DNA]</scope>
    <source>
        <strain evidence="14 15">DHOA06</strain>
    </source>
</reference>
<evidence type="ECO:0000259" key="13">
    <source>
        <dbReference type="Pfam" id="PF21713"/>
    </source>
</evidence>
<keyword evidence="6" id="KW-0460">Magnesium</keyword>
<dbReference type="GO" id="GO:0005525">
    <property type="term" value="F:GTP binding"/>
    <property type="evidence" value="ECO:0007669"/>
    <property type="project" value="UniProtKB-KW"/>
</dbReference>
<comment type="catalytic activity">
    <reaction evidence="11">
        <text>GTP + ATP = 3',3'-cGAMP + 2 diphosphate</text>
        <dbReference type="Rhea" id="RHEA:35647"/>
        <dbReference type="ChEBI" id="CHEBI:30616"/>
        <dbReference type="ChEBI" id="CHEBI:33019"/>
        <dbReference type="ChEBI" id="CHEBI:37565"/>
        <dbReference type="ChEBI" id="CHEBI:71501"/>
    </reaction>
    <physiologicalReaction direction="left-to-right" evidence="11">
        <dbReference type="Rhea" id="RHEA:35648"/>
    </physiologicalReaction>
</comment>
<feature type="domain" description="Cyclic GMP-AMP synthase DncV-like nucleotidyltransferase" evidence="12">
    <location>
        <begin position="59"/>
        <end position="150"/>
    </location>
</feature>
<evidence type="ECO:0000259" key="12">
    <source>
        <dbReference type="Pfam" id="PF21654"/>
    </source>
</evidence>
<keyword evidence="15" id="KW-1185">Reference proteome</keyword>
<evidence type="ECO:0000256" key="7">
    <source>
        <dbReference type="ARBA" id="ARBA00023080"/>
    </source>
</evidence>
<dbReference type="Pfam" id="PF21713">
    <property type="entry name" value="DncV_C"/>
    <property type="match status" value="1"/>
</dbReference>
<evidence type="ECO:0000256" key="10">
    <source>
        <dbReference type="ARBA" id="ARBA00044145"/>
    </source>
</evidence>
<evidence type="ECO:0000256" key="1">
    <source>
        <dbReference type="ARBA" id="ARBA00022679"/>
    </source>
</evidence>
<keyword evidence="3" id="KW-0479">Metal-binding</keyword>
<keyword evidence="2" id="KW-0548">Nucleotidyltransferase</keyword>
<feature type="domain" description="Cyclic GMP-AMP synthase C-terminal" evidence="13">
    <location>
        <begin position="230"/>
        <end position="355"/>
    </location>
</feature>
<evidence type="ECO:0000256" key="5">
    <source>
        <dbReference type="ARBA" id="ARBA00022840"/>
    </source>
</evidence>
<dbReference type="GO" id="GO:0140701">
    <property type="term" value="F:3',3'-cyclic GMP-AMP synthase activity"/>
    <property type="evidence" value="ECO:0007669"/>
    <property type="project" value="InterPro"/>
</dbReference>
<evidence type="ECO:0000256" key="2">
    <source>
        <dbReference type="ARBA" id="ARBA00022695"/>
    </source>
</evidence>
<dbReference type="NCBIfam" id="NF041078">
    <property type="entry name" value="cGAS"/>
    <property type="match status" value="1"/>
</dbReference>
<dbReference type="GO" id="GO:0009117">
    <property type="term" value="P:nucleotide metabolic process"/>
    <property type="evidence" value="ECO:0007669"/>
    <property type="project" value="UniProtKB-KW"/>
</dbReference>
<keyword evidence="7" id="KW-0546">Nucleotide metabolism</keyword>
<dbReference type="OrthoDB" id="6402963at2"/>
<comment type="caution">
    <text evidence="14">The sequence shown here is derived from an EMBL/GenBank/DDBJ whole genome shotgun (WGS) entry which is preliminary data.</text>
</comment>
<dbReference type="Proteomes" id="UP000267077">
    <property type="component" value="Unassembled WGS sequence"/>
</dbReference>
<keyword evidence="4" id="KW-0547">Nucleotide-binding</keyword>
<dbReference type="RefSeq" id="WP_126672428.1">
    <property type="nucleotide sequence ID" value="NZ_RYZR01000003.1"/>
</dbReference>
<evidence type="ECO:0000256" key="9">
    <source>
        <dbReference type="ARBA" id="ARBA00023134"/>
    </source>
</evidence>
<evidence type="ECO:0000256" key="3">
    <source>
        <dbReference type="ARBA" id="ARBA00022723"/>
    </source>
</evidence>
<evidence type="ECO:0000256" key="11">
    <source>
        <dbReference type="ARBA" id="ARBA00048304"/>
    </source>
</evidence>
<dbReference type="GO" id="GO:0051607">
    <property type="term" value="P:defense response to virus"/>
    <property type="evidence" value="ECO:0007669"/>
    <property type="project" value="UniProtKB-KW"/>
</dbReference>
<proteinExistence type="predicted"/>
<keyword evidence="8" id="KW-0051">Antiviral defense</keyword>
<keyword evidence="5" id="KW-0067">ATP-binding</keyword>
<dbReference type="InterPro" id="IPR048445">
    <property type="entry name" value="DncV-like_NTFase"/>
</dbReference>
<evidence type="ECO:0000313" key="15">
    <source>
        <dbReference type="Proteomes" id="UP000267077"/>
    </source>
</evidence>
<dbReference type="InterPro" id="IPR047805">
    <property type="entry name" value="GAMP_synthase"/>
</dbReference>
<keyword evidence="1" id="KW-0808">Transferase</keyword>
<dbReference type="AlphaFoldDB" id="A0A3S0PD37"/>
<protein>
    <recommendedName>
        <fullName evidence="10">Cyclic GMP-AMP synthase</fullName>
    </recommendedName>
</protein>
<evidence type="ECO:0000256" key="4">
    <source>
        <dbReference type="ARBA" id="ARBA00022741"/>
    </source>
</evidence>
<evidence type="ECO:0000313" key="14">
    <source>
        <dbReference type="EMBL" id="RUL65796.1"/>
    </source>
</evidence>
<dbReference type="GO" id="GO:0046872">
    <property type="term" value="F:metal ion binding"/>
    <property type="evidence" value="ECO:0007669"/>
    <property type="project" value="UniProtKB-KW"/>
</dbReference>
<dbReference type="EMBL" id="RYZR01000003">
    <property type="protein sequence ID" value="RUL65796.1"/>
    <property type="molecule type" value="Genomic_DNA"/>
</dbReference>
<dbReference type="InterPro" id="IPR048446">
    <property type="entry name" value="DncV_C"/>
</dbReference>
<dbReference type="GO" id="GO:0005524">
    <property type="term" value="F:ATP binding"/>
    <property type="evidence" value="ECO:0007669"/>
    <property type="project" value="UniProtKB-KW"/>
</dbReference>
<dbReference type="Pfam" id="PF21654">
    <property type="entry name" value="DncV-like_NTFase"/>
    <property type="match status" value="1"/>
</dbReference>
<gene>
    <name evidence="14" type="ORF">EKH79_03535</name>
</gene>